<dbReference type="HAMAP" id="MF_01408">
    <property type="entry name" value="ThyX"/>
    <property type="match status" value="1"/>
</dbReference>
<reference evidence="3 4" key="1">
    <citation type="journal article" date="2019" name="Nat. Microbiol.">
        <title>Mediterranean grassland soil C-N compound turnover is dependent on rainfall and depth, and is mediated by genomically divergent microorganisms.</title>
        <authorList>
            <person name="Diamond S."/>
            <person name="Andeer P.F."/>
            <person name="Li Z."/>
            <person name="Crits-Christoph A."/>
            <person name="Burstein D."/>
            <person name="Anantharaman K."/>
            <person name="Lane K.R."/>
            <person name="Thomas B.C."/>
            <person name="Pan C."/>
            <person name="Northen T.R."/>
            <person name="Banfield J.F."/>
        </authorList>
    </citation>
    <scope>NUCLEOTIDE SEQUENCE [LARGE SCALE GENOMIC DNA]</scope>
    <source>
        <strain evidence="3">WS_2</strain>
    </source>
</reference>
<keyword evidence="1" id="KW-0545">Nucleotide biosynthesis</keyword>
<dbReference type="EMBL" id="VBOS01000006">
    <property type="protein sequence ID" value="TMQ60861.1"/>
    <property type="molecule type" value="Genomic_DNA"/>
</dbReference>
<dbReference type="Gene3D" id="6.10.140.450">
    <property type="match status" value="1"/>
</dbReference>
<comment type="function">
    <text evidence="1">Catalyzes the reductive methylation of 2'-deoxyuridine-5'-monophosphate (dUMP) to 2'-deoxythymidine-5'-monophosphate (dTMP) while utilizing 5,10-methylenetetrahydrofolate (mTHF) as the methyl donor, and NADPH and FADH(2) as the reductant.</text>
</comment>
<protein>
    <recommendedName>
        <fullName evidence="1">Flavin-dependent thymidylate synthase</fullName>
        <shortName evidence="1">FDTS</shortName>
        <ecNumber evidence="1">2.1.1.148</ecNumber>
    </recommendedName>
    <alternativeName>
        <fullName evidence="1">FAD-dependent thymidylate synthase</fullName>
    </alternativeName>
    <alternativeName>
        <fullName evidence="1">Thymidylate synthase ThyX</fullName>
        <shortName evidence="1">TS</shortName>
        <shortName evidence="1">TSase</shortName>
    </alternativeName>
</protein>
<gene>
    <name evidence="1 3" type="primary">thyX</name>
    <name evidence="3" type="ORF">E6K72_00170</name>
</gene>
<dbReference type="SUPFAM" id="SSF69796">
    <property type="entry name" value="Thymidylate synthase-complementing protein Thy1"/>
    <property type="match status" value="1"/>
</dbReference>
<feature type="binding site" evidence="1">
    <location>
        <begin position="228"/>
        <end position="230"/>
    </location>
    <ligand>
        <name>FAD</name>
        <dbReference type="ChEBI" id="CHEBI:57692"/>
        <note>ligand shared between neighboring subunits</note>
    </ligand>
</feature>
<dbReference type="GO" id="GO:0070402">
    <property type="term" value="F:NADPH binding"/>
    <property type="evidence" value="ECO:0007669"/>
    <property type="project" value="TreeGrafter"/>
</dbReference>
<feature type="binding site" evidence="1">
    <location>
        <position position="111"/>
    </location>
    <ligand>
        <name>FAD</name>
        <dbReference type="ChEBI" id="CHEBI:57692"/>
        <note>ligand shared between neighboring subunits</note>
    </ligand>
</feature>
<dbReference type="UniPathway" id="UPA00575"/>
<keyword evidence="1 3" id="KW-0489">Methyltransferase</keyword>
<sequence>MGARARVRRQITRSRHARSAGGSVTLSGIAETRPLRIVREPRVYLVGRQQVDPAAIERFLLDHGLSWQTDTEVGAEALAEMAGRVCYMSYGKGRKTNREFLEHLVQVGHGSVLEHAVWSLLLTGVSRSFTHELIRHRHFSYSQLSQRYVDESDSEFVEPEVVAGDPEMHRAWCEAVNAARAAYDRLVAGLEHHYASEPDRTLRRKLARQAARSVLPNATETRIFVTGNARALRHFIEMRGSEHADVEMRKVALAMLKILQAESPTLFGDYALTPLPDGSAATRTAHPKV</sequence>
<dbReference type="CDD" id="cd20175">
    <property type="entry name" value="ThyX"/>
    <property type="match status" value="1"/>
</dbReference>
<feature type="compositionally biased region" description="Basic residues" evidence="2">
    <location>
        <begin position="1"/>
        <end position="18"/>
    </location>
</feature>
<comment type="pathway">
    <text evidence="1">Pyrimidine metabolism; dTTP biosynthesis.</text>
</comment>
<feature type="binding site" evidence="1">
    <location>
        <begin position="135"/>
        <end position="137"/>
    </location>
    <ligand>
        <name>FAD</name>
        <dbReference type="ChEBI" id="CHEBI:57692"/>
        <note>ligand shared between neighboring subunits</note>
    </ligand>
</feature>
<dbReference type="PANTHER" id="PTHR34934:SF1">
    <property type="entry name" value="FLAVIN-DEPENDENT THYMIDYLATE SYNTHASE"/>
    <property type="match status" value="1"/>
</dbReference>
<organism evidence="3 4">
    <name type="scientific">Eiseniibacteriota bacterium</name>
    <dbReference type="NCBI Taxonomy" id="2212470"/>
    <lineage>
        <taxon>Bacteria</taxon>
        <taxon>Candidatus Eiseniibacteriota</taxon>
    </lineage>
</organism>
<keyword evidence="1" id="KW-0521">NADP</keyword>
<dbReference type="GO" id="GO:0032259">
    <property type="term" value="P:methylation"/>
    <property type="evidence" value="ECO:0007669"/>
    <property type="project" value="UniProtKB-KW"/>
</dbReference>
<comment type="catalytic activity">
    <reaction evidence="1">
        <text>dUMP + (6R)-5,10-methylene-5,6,7,8-tetrahydrofolate + NADPH + H(+) = dTMP + (6S)-5,6,7,8-tetrahydrofolate + NADP(+)</text>
        <dbReference type="Rhea" id="RHEA:29043"/>
        <dbReference type="ChEBI" id="CHEBI:15378"/>
        <dbReference type="ChEBI" id="CHEBI:15636"/>
        <dbReference type="ChEBI" id="CHEBI:57453"/>
        <dbReference type="ChEBI" id="CHEBI:57783"/>
        <dbReference type="ChEBI" id="CHEBI:58349"/>
        <dbReference type="ChEBI" id="CHEBI:63528"/>
        <dbReference type="ChEBI" id="CHEBI:246422"/>
        <dbReference type="EC" id="2.1.1.148"/>
    </reaction>
</comment>
<dbReference type="PROSITE" id="PS51331">
    <property type="entry name" value="THYX"/>
    <property type="match status" value="1"/>
</dbReference>
<evidence type="ECO:0000256" key="1">
    <source>
        <dbReference type="HAMAP-Rule" id="MF_01408"/>
    </source>
</evidence>
<dbReference type="GO" id="GO:0006231">
    <property type="term" value="P:dTMP biosynthetic process"/>
    <property type="evidence" value="ECO:0007669"/>
    <property type="project" value="UniProtKB-UniRule"/>
</dbReference>
<dbReference type="GO" id="GO:0004799">
    <property type="term" value="F:thymidylate synthase activity"/>
    <property type="evidence" value="ECO:0007669"/>
    <property type="project" value="TreeGrafter"/>
</dbReference>
<evidence type="ECO:0000313" key="4">
    <source>
        <dbReference type="Proteomes" id="UP000317716"/>
    </source>
</evidence>
<dbReference type="PANTHER" id="PTHR34934">
    <property type="entry name" value="FLAVIN-DEPENDENT THYMIDYLATE SYNTHASE"/>
    <property type="match status" value="1"/>
</dbReference>
<feature type="binding site" description="in other chain" evidence="1">
    <location>
        <begin position="143"/>
        <end position="147"/>
    </location>
    <ligand>
        <name>dUMP</name>
        <dbReference type="ChEBI" id="CHEBI:246422"/>
        <note>ligand shared between dimeric partners</note>
    </ligand>
</feature>
<feature type="binding site" evidence="1">
    <location>
        <position position="234"/>
    </location>
    <ligand>
        <name>FAD</name>
        <dbReference type="ChEBI" id="CHEBI:57692"/>
        <note>ligand shared between neighboring subunits</note>
    </ligand>
</feature>
<accession>A0A538TB41</accession>
<dbReference type="Proteomes" id="UP000317716">
    <property type="component" value="Unassembled WGS sequence"/>
</dbReference>
<feature type="binding site" evidence="1">
    <location>
        <position position="239"/>
    </location>
    <ligand>
        <name>dUMP</name>
        <dbReference type="ChEBI" id="CHEBI:246422"/>
        <note>ligand shared between dimeric partners</note>
    </ligand>
</feature>
<name>A0A538TB41_UNCEI</name>
<evidence type="ECO:0000256" key="2">
    <source>
        <dbReference type="SAM" id="MobiDB-lite"/>
    </source>
</evidence>
<dbReference type="InterPro" id="IPR036098">
    <property type="entry name" value="Thymidylate_synthase_ThyX_sf"/>
</dbReference>
<keyword evidence="1 3" id="KW-0808">Transferase</keyword>
<comment type="caution">
    <text evidence="3">The sequence shown here is derived from an EMBL/GenBank/DDBJ whole genome shotgun (WGS) entry which is preliminary data.</text>
</comment>
<evidence type="ECO:0000313" key="3">
    <source>
        <dbReference type="EMBL" id="TMQ60861.1"/>
    </source>
</evidence>
<dbReference type="InterPro" id="IPR003669">
    <property type="entry name" value="Thymidylate_synthase_ThyX"/>
</dbReference>
<comment type="similarity">
    <text evidence="1">Belongs to the thymidylate synthase ThyX family.</text>
</comment>
<comment type="cofactor">
    <cofactor evidence="1">
        <name>FAD</name>
        <dbReference type="ChEBI" id="CHEBI:57692"/>
    </cofactor>
    <text evidence="1">Binds 4 FAD per tetramer. Each FAD binding site is formed by three monomers.</text>
</comment>
<dbReference type="EC" id="2.1.1.148" evidence="1"/>
<proteinExistence type="inferred from homology"/>
<feature type="binding site" evidence="1">
    <location>
        <position position="143"/>
    </location>
    <ligand>
        <name>FAD</name>
        <dbReference type="ChEBI" id="CHEBI:57692"/>
        <note>ligand shared between neighboring subunits</note>
    </ligand>
</feature>
<feature type="binding site" evidence="1">
    <location>
        <begin position="132"/>
        <end position="135"/>
    </location>
    <ligand>
        <name>dUMP</name>
        <dbReference type="ChEBI" id="CHEBI:246422"/>
        <note>ligand shared between dimeric partners</note>
    </ligand>
</feature>
<feature type="binding site" description="in other chain" evidence="1">
    <location>
        <position position="212"/>
    </location>
    <ligand>
        <name>dUMP</name>
        <dbReference type="ChEBI" id="CHEBI:246422"/>
        <note>ligand shared between dimeric partners</note>
    </ligand>
</feature>
<keyword evidence="1" id="KW-0285">Flavoprotein</keyword>
<keyword evidence="1" id="KW-0274">FAD</keyword>
<feature type="region of interest" description="Disordered" evidence="2">
    <location>
        <begin position="1"/>
        <end position="23"/>
    </location>
</feature>
<comment type="subunit">
    <text evidence="1">Homotetramer.</text>
</comment>
<dbReference type="AlphaFoldDB" id="A0A538TB41"/>
<dbReference type="Pfam" id="PF02511">
    <property type="entry name" value="Thy1"/>
    <property type="match status" value="1"/>
</dbReference>
<feature type="active site" description="Involved in ionization of N3 of dUMP, leading to its activation" evidence="1">
    <location>
        <position position="239"/>
    </location>
</feature>
<dbReference type="NCBIfam" id="TIGR02170">
    <property type="entry name" value="thyX"/>
    <property type="match status" value="1"/>
</dbReference>
<dbReference type="GO" id="GO:0050660">
    <property type="term" value="F:flavin adenine dinucleotide binding"/>
    <property type="evidence" value="ECO:0007669"/>
    <property type="project" value="UniProtKB-UniRule"/>
</dbReference>
<dbReference type="GO" id="GO:0050797">
    <property type="term" value="F:thymidylate synthase (FAD) activity"/>
    <property type="evidence" value="ECO:0007669"/>
    <property type="project" value="UniProtKB-UniRule"/>
</dbReference>
<dbReference type="GO" id="GO:0006235">
    <property type="term" value="P:dTTP biosynthetic process"/>
    <property type="evidence" value="ECO:0007669"/>
    <property type="project" value="UniProtKB-UniRule"/>
</dbReference>
<dbReference type="Gene3D" id="3.30.70.3180">
    <property type="match status" value="2"/>
</dbReference>